<organism evidence="2 3">
    <name type="scientific">Sinorhizobium alkalisoli</name>
    <dbReference type="NCBI Taxonomy" id="1752398"/>
    <lineage>
        <taxon>Bacteria</taxon>
        <taxon>Pseudomonadati</taxon>
        <taxon>Pseudomonadota</taxon>
        <taxon>Alphaproteobacteria</taxon>
        <taxon>Hyphomicrobiales</taxon>
        <taxon>Rhizobiaceae</taxon>
        <taxon>Sinorhizobium/Ensifer group</taxon>
        <taxon>Sinorhizobium</taxon>
    </lineage>
</organism>
<dbReference type="GO" id="GO:0035438">
    <property type="term" value="F:cyclic-di-GMP binding"/>
    <property type="evidence" value="ECO:0007669"/>
    <property type="project" value="InterPro"/>
</dbReference>
<keyword evidence="3" id="KW-1185">Reference proteome</keyword>
<name>A0A1E3VCZ0_9HYPH</name>
<sequence>MALRDNVQRVSPRDQTQIIGKVTCKTGWTNGIVKDLSAQGICFQLLFDIGVCTGQEVTIESGELGRLTGIVRWCRGDKIGVKLNLSSNTAAQISSYYKYFGGVEMW</sequence>
<dbReference type="AlphaFoldDB" id="A0A1E3VCZ0"/>
<evidence type="ECO:0000259" key="1">
    <source>
        <dbReference type="Pfam" id="PF07238"/>
    </source>
</evidence>
<dbReference type="Pfam" id="PF07238">
    <property type="entry name" value="PilZ"/>
    <property type="match status" value="1"/>
</dbReference>
<accession>A0A1E3VCZ0</accession>
<dbReference type="SUPFAM" id="SSF141371">
    <property type="entry name" value="PilZ domain-like"/>
    <property type="match status" value="1"/>
</dbReference>
<dbReference type="InterPro" id="IPR009875">
    <property type="entry name" value="PilZ_domain"/>
</dbReference>
<dbReference type="RefSeq" id="WP_069458559.1">
    <property type="nucleotide sequence ID" value="NZ_LYBW01000056.1"/>
</dbReference>
<keyword evidence="2" id="KW-0067">ATP-binding</keyword>
<keyword evidence="2" id="KW-0547">Nucleotide-binding</keyword>
<evidence type="ECO:0000313" key="2">
    <source>
        <dbReference type="EMBL" id="ODR91453.1"/>
    </source>
</evidence>
<protein>
    <submittedName>
        <fullName evidence="2">ATP-binding protein</fullName>
    </submittedName>
</protein>
<comment type="caution">
    <text evidence="2">The sequence shown here is derived from an EMBL/GenBank/DDBJ whole genome shotgun (WGS) entry which is preliminary data.</text>
</comment>
<reference evidence="3" key="1">
    <citation type="submission" date="2016-05" db="EMBL/GenBank/DDBJ databases">
        <authorList>
            <person name="Li Y."/>
        </authorList>
    </citation>
    <scope>NUCLEOTIDE SEQUENCE [LARGE SCALE GENOMIC DNA]</scope>
    <source>
        <strain evidence="3">YIC4027</strain>
    </source>
</reference>
<gene>
    <name evidence="2" type="ORF">A8M32_11765</name>
</gene>
<proteinExistence type="predicted"/>
<feature type="domain" description="PilZ" evidence="1">
    <location>
        <begin position="9"/>
        <end position="96"/>
    </location>
</feature>
<dbReference type="EMBL" id="LYBW01000056">
    <property type="protein sequence ID" value="ODR91453.1"/>
    <property type="molecule type" value="Genomic_DNA"/>
</dbReference>
<evidence type="ECO:0000313" key="3">
    <source>
        <dbReference type="Proteomes" id="UP000094342"/>
    </source>
</evidence>
<dbReference type="Proteomes" id="UP000094342">
    <property type="component" value="Unassembled WGS sequence"/>
</dbReference>
<dbReference type="GO" id="GO:0005524">
    <property type="term" value="F:ATP binding"/>
    <property type="evidence" value="ECO:0007669"/>
    <property type="project" value="UniProtKB-KW"/>
</dbReference>
<dbReference type="OrthoDB" id="8479088at2"/>